<dbReference type="FunFam" id="3.40.50.300:FF:000870">
    <property type="entry name" value="MutS protein homolog 4"/>
    <property type="match status" value="1"/>
</dbReference>
<dbReference type="SUPFAM" id="SSF53150">
    <property type="entry name" value="DNA repair protein MutS, domain II"/>
    <property type="match status" value="1"/>
</dbReference>
<evidence type="ECO:0000256" key="5">
    <source>
        <dbReference type="ARBA" id="ARBA00022840"/>
    </source>
</evidence>
<evidence type="ECO:0000256" key="7">
    <source>
        <dbReference type="ARBA" id="ARBA00023204"/>
    </source>
</evidence>
<dbReference type="GO" id="GO:0005524">
    <property type="term" value="F:ATP binding"/>
    <property type="evidence" value="ECO:0007669"/>
    <property type="project" value="UniProtKB-UniRule"/>
</dbReference>
<dbReference type="InterPro" id="IPR036187">
    <property type="entry name" value="DNA_mismatch_repair_MutS_sf"/>
</dbReference>
<dbReference type="EMBL" id="LIZT01000005">
    <property type="protein sequence ID" value="KPJ51171.1"/>
    <property type="molecule type" value="Genomic_DNA"/>
</dbReference>
<dbReference type="SMART" id="SM00534">
    <property type="entry name" value="MUTSac"/>
    <property type="match status" value="1"/>
</dbReference>
<dbReference type="GO" id="GO:0006298">
    <property type="term" value="P:mismatch repair"/>
    <property type="evidence" value="ECO:0007669"/>
    <property type="project" value="UniProtKB-UniRule"/>
</dbReference>
<evidence type="ECO:0000256" key="1">
    <source>
        <dbReference type="ARBA" id="ARBA00006271"/>
    </source>
</evidence>
<dbReference type="FunFam" id="3.40.1170.10:FF:000001">
    <property type="entry name" value="DNA mismatch repair protein MutS"/>
    <property type="match status" value="1"/>
</dbReference>
<dbReference type="Proteomes" id="UP000051124">
    <property type="component" value="Unassembled WGS sequence"/>
</dbReference>
<dbReference type="Gene3D" id="1.10.1420.10">
    <property type="match status" value="2"/>
</dbReference>
<name>A0A0S7WM79_UNCT6</name>
<dbReference type="PATRIC" id="fig|1703771.3.peg.1398"/>
<dbReference type="PANTHER" id="PTHR11361">
    <property type="entry name" value="DNA MISMATCH REPAIR PROTEIN MUTS FAMILY MEMBER"/>
    <property type="match status" value="1"/>
</dbReference>
<dbReference type="InterPro" id="IPR016151">
    <property type="entry name" value="DNA_mismatch_repair_MutS_N"/>
</dbReference>
<evidence type="ECO:0000256" key="10">
    <source>
        <dbReference type="RuleBase" id="RU003756"/>
    </source>
</evidence>
<dbReference type="Gene3D" id="3.40.1170.10">
    <property type="entry name" value="DNA repair protein MutS, domain I"/>
    <property type="match status" value="1"/>
</dbReference>
<evidence type="ECO:0000256" key="9">
    <source>
        <dbReference type="HAMAP-Rule" id="MF_00096"/>
    </source>
</evidence>
<dbReference type="InterPro" id="IPR045076">
    <property type="entry name" value="MutS"/>
</dbReference>
<keyword evidence="4 9" id="KW-0227">DNA damage</keyword>
<organism evidence="12 13">
    <name type="scientific">candidate division TA06 bacterium DG_26</name>
    <dbReference type="NCBI Taxonomy" id="1703771"/>
    <lineage>
        <taxon>Bacteria</taxon>
        <taxon>Bacteria division TA06</taxon>
    </lineage>
</organism>
<protein>
    <recommendedName>
        <fullName evidence="2 9">DNA mismatch repair protein MutS</fullName>
    </recommendedName>
</protein>
<dbReference type="InterPro" id="IPR005748">
    <property type="entry name" value="DNA_mismatch_repair_MutS"/>
</dbReference>
<evidence type="ECO:0000256" key="3">
    <source>
        <dbReference type="ARBA" id="ARBA00022741"/>
    </source>
</evidence>
<keyword evidence="3 9" id="KW-0547">Nucleotide-binding</keyword>
<keyword evidence="5 9" id="KW-0067">ATP-binding</keyword>
<dbReference type="PANTHER" id="PTHR11361:SF34">
    <property type="entry name" value="DNA MISMATCH REPAIR PROTEIN MSH1, MITOCHONDRIAL"/>
    <property type="match status" value="1"/>
</dbReference>
<dbReference type="InterPro" id="IPR000432">
    <property type="entry name" value="DNA_mismatch_repair_MutS_C"/>
</dbReference>
<sequence>MPKLTPLLAQYQRIKEKHRDAILLFRLGDFYETFYDDAKRAAKILNLTLTSRPCGKQHRVPLAGFPYKASETYIDKLVKAGQTIAICEQLGDAKSSRELVYREVVEVITPGTVCRESLLDTRRNNYLVSISSDGERFGLAFCDLSTGDFRLTELGRNKVLEELERIDAKELLMPSSFQLKVTGPVRSLDDYRFDPHAGYERLRQHFGVASLSGFGCEEMKLAHGASGAIFSYLEETQKRTIDNITKLSPYRVEQFMWIDTTTRRNLELLERIRDSGREDTLLAVLDRTSTAMGAREVRRWILSPLLDLQAIKKRQDGVAELLESERRKAIEKVLLQLGDIERLISKVALEKATPRDVIALRESLTRLPAVKALLQDFTSSYQREIDGRISRFDSVCELISSAIVDSPPSTSQEGGIIKPGFDGEVDRLRGLTSSGKTLIAEMEAKERARTGITSLKVGYNSVFGYYIEVTKPNLHLVPEGYMRKQTLVNAERYITQELKELETSVLGAEDKLKEMEHDIFCRVRKEIGTVTDRVQESARAIGELDVLCCLARVAKENRWTKPTVDGTDRIRIVDGRHPVVEMMVAGGFVPNSCELNGTTQQILVITGPNMAGKSTYLRQIALIVILAQIGSYVPAKDAKIGLVDRIFTRIGASDDLSRGVSTFLAEMNEAANILNNATPRSLVLLDEIGRGTSTYDGLSIAWAVVEHLHNNPVVKARTLFATHYHQLTELEYVLEGVKNYNVACKEVGERIVFLRKVVPGASDRSYGVEVAKLAGLPREVIERAREILENLEEDEFLVPGMPRLAKSKDREVGPSEQLSIFSSSLVNLKEELSKLNLEGMTPIEALNRLFELKKLLDSHK</sequence>
<dbReference type="GO" id="GO:0005829">
    <property type="term" value="C:cytosol"/>
    <property type="evidence" value="ECO:0007669"/>
    <property type="project" value="TreeGrafter"/>
</dbReference>
<accession>A0A0S7WM79</accession>
<evidence type="ECO:0000256" key="6">
    <source>
        <dbReference type="ARBA" id="ARBA00023125"/>
    </source>
</evidence>
<evidence type="ECO:0000313" key="12">
    <source>
        <dbReference type="EMBL" id="KPJ51171.1"/>
    </source>
</evidence>
<evidence type="ECO:0000313" key="13">
    <source>
        <dbReference type="Proteomes" id="UP000051124"/>
    </source>
</evidence>
<dbReference type="Pfam" id="PF00488">
    <property type="entry name" value="MutS_V"/>
    <property type="match status" value="1"/>
</dbReference>
<dbReference type="PROSITE" id="PS00486">
    <property type="entry name" value="DNA_MISMATCH_REPAIR_2"/>
    <property type="match status" value="1"/>
</dbReference>
<dbReference type="Pfam" id="PF05188">
    <property type="entry name" value="MutS_II"/>
    <property type="match status" value="1"/>
</dbReference>
<dbReference type="InterPro" id="IPR017261">
    <property type="entry name" value="DNA_mismatch_repair_MutS/MSH"/>
</dbReference>
<dbReference type="Pfam" id="PF05190">
    <property type="entry name" value="MutS_IV"/>
    <property type="match status" value="1"/>
</dbReference>
<dbReference type="AlphaFoldDB" id="A0A0S7WM79"/>
<dbReference type="NCBIfam" id="TIGR01070">
    <property type="entry name" value="mutS1"/>
    <property type="match status" value="1"/>
</dbReference>
<proteinExistence type="inferred from homology"/>
<dbReference type="SUPFAM" id="SSF52540">
    <property type="entry name" value="P-loop containing nucleoside triphosphate hydrolases"/>
    <property type="match status" value="1"/>
</dbReference>
<comment type="caution">
    <text evidence="12">The sequence shown here is derived from an EMBL/GenBank/DDBJ whole genome shotgun (WGS) entry which is preliminary data.</text>
</comment>
<comment type="similarity">
    <text evidence="1 9 10">Belongs to the DNA mismatch repair MutS family.</text>
</comment>
<dbReference type="InterPro" id="IPR027417">
    <property type="entry name" value="P-loop_NTPase"/>
</dbReference>
<keyword evidence="6 9" id="KW-0238">DNA-binding</keyword>
<dbReference type="GO" id="GO:0140664">
    <property type="term" value="F:ATP-dependent DNA damage sensor activity"/>
    <property type="evidence" value="ECO:0007669"/>
    <property type="project" value="InterPro"/>
</dbReference>
<dbReference type="Gene3D" id="3.40.50.300">
    <property type="entry name" value="P-loop containing nucleotide triphosphate hydrolases"/>
    <property type="match status" value="1"/>
</dbReference>
<dbReference type="SUPFAM" id="SSF55271">
    <property type="entry name" value="DNA repair protein MutS, domain I"/>
    <property type="match status" value="1"/>
</dbReference>
<dbReference type="Gene3D" id="3.30.420.110">
    <property type="entry name" value="MutS, connector domain"/>
    <property type="match status" value="1"/>
</dbReference>
<evidence type="ECO:0000259" key="11">
    <source>
        <dbReference type="PROSITE" id="PS00486"/>
    </source>
</evidence>
<dbReference type="Pfam" id="PF01624">
    <property type="entry name" value="MutS_I"/>
    <property type="match status" value="1"/>
</dbReference>
<comment type="function">
    <text evidence="8 9">This protein is involved in the repair of mismatches in DNA. It is possible that it carries out the mismatch recognition step. This protein has a weak ATPase activity.</text>
</comment>
<reference evidence="12 13" key="1">
    <citation type="journal article" date="2015" name="Microbiome">
        <title>Genomic resolution of linkages in carbon, nitrogen, and sulfur cycling among widespread estuary sediment bacteria.</title>
        <authorList>
            <person name="Baker B.J."/>
            <person name="Lazar C.S."/>
            <person name="Teske A.P."/>
            <person name="Dick G.J."/>
        </authorList>
    </citation>
    <scope>NUCLEOTIDE SEQUENCE [LARGE SCALE GENOMIC DNA]</scope>
    <source>
        <strain evidence="12">DG_26</strain>
    </source>
</reference>
<dbReference type="Pfam" id="PF05192">
    <property type="entry name" value="MutS_III"/>
    <property type="match status" value="1"/>
</dbReference>
<dbReference type="SMART" id="SM00533">
    <property type="entry name" value="MUTSd"/>
    <property type="match status" value="1"/>
</dbReference>
<dbReference type="GO" id="GO:0030983">
    <property type="term" value="F:mismatched DNA binding"/>
    <property type="evidence" value="ECO:0007669"/>
    <property type="project" value="InterPro"/>
</dbReference>
<dbReference type="InterPro" id="IPR007695">
    <property type="entry name" value="DNA_mismatch_repair_MutS-lik_N"/>
</dbReference>
<dbReference type="PIRSF" id="PIRSF037677">
    <property type="entry name" value="DNA_mis_repair_Msh6"/>
    <property type="match status" value="1"/>
</dbReference>
<gene>
    <name evidence="9" type="primary">mutS</name>
    <name evidence="12" type="ORF">AMJ40_00790</name>
</gene>
<dbReference type="InterPro" id="IPR007861">
    <property type="entry name" value="DNA_mismatch_repair_MutS_clamp"/>
</dbReference>
<evidence type="ECO:0000256" key="2">
    <source>
        <dbReference type="ARBA" id="ARBA00021982"/>
    </source>
</evidence>
<dbReference type="InterPro" id="IPR007696">
    <property type="entry name" value="DNA_mismatch_repair_MutS_core"/>
</dbReference>
<dbReference type="NCBIfam" id="NF003810">
    <property type="entry name" value="PRK05399.1"/>
    <property type="match status" value="1"/>
</dbReference>
<evidence type="ECO:0000256" key="4">
    <source>
        <dbReference type="ARBA" id="ARBA00022763"/>
    </source>
</evidence>
<feature type="domain" description="DNA mismatch repair proteins mutS family" evidence="11">
    <location>
        <begin position="681"/>
        <end position="697"/>
    </location>
</feature>
<dbReference type="InterPro" id="IPR007860">
    <property type="entry name" value="DNA_mmatch_repair_MutS_con_dom"/>
</dbReference>
<feature type="binding site" evidence="9">
    <location>
        <begin position="607"/>
        <end position="614"/>
    </location>
    <ligand>
        <name>ATP</name>
        <dbReference type="ChEBI" id="CHEBI:30616"/>
    </ligand>
</feature>
<dbReference type="CDD" id="cd03284">
    <property type="entry name" value="ABC_MutS1"/>
    <property type="match status" value="1"/>
</dbReference>
<dbReference type="GO" id="GO:0003684">
    <property type="term" value="F:damaged DNA binding"/>
    <property type="evidence" value="ECO:0007669"/>
    <property type="project" value="UniProtKB-UniRule"/>
</dbReference>
<dbReference type="FunFam" id="1.10.1420.10:FF:000001">
    <property type="entry name" value="DNA mismatch repair protein MutS"/>
    <property type="match status" value="1"/>
</dbReference>
<dbReference type="InterPro" id="IPR036678">
    <property type="entry name" value="MutS_con_dom_sf"/>
</dbReference>
<dbReference type="SUPFAM" id="SSF48334">
    <property type="entry name" value="DNA repair protein MutS, domain III"/>
    <property type="match status" value="1"/>
</dbReference>
<evidence type="ECO:0000256" key="8">
    <source>
        <dbReference type="ARBA" id="ARBA00024647"/>
    </source>
</evidence>
<keyword evidence="7 9" id="KW-0234">DNA repair</keyword>
<dbReference type="HAMAP" id="MF_00096">
    <property type="entry name" value="MutS"/>
    <property type="match status" value="1"/>
</dbReference>